<gene>
    <name evidence="1" type="ORF">AXG93_857s1390</name>
</gene>
<proteinExistence type="predicted"/>
<reference evidence="1" key="1">
    <citation type="submission" date="2016-03" db="EMBL/GenBank/DDBJ databases">
        <title>Mechanisms controlling the formation of the plant cell surface in tip-growing cells are functionally conserved among land plants.</title>
        <authorList>
            <person name="Honkanen S."/>
            <person name="Jones V.A."/>
            <person name="Morieri G."/>
            <person name="Champion C."/>
            <person name="Hetherington A.J."/>
            <person name="Kelly S."/>
            <person name="Saint-Marcoux D."/>
            <person name="Proust H."/>
            <person name="Prescott H."/>
            <person name="Dolan L."/>
        </authorList>
    </citation>
    <scope>NUCLEOTIDE SEQUENCE [LARGE SCALE GENOMIC DNA]</scope>
    <source>
        <tissue evidence="1">Whole gametophyte</tissue>
    </source>
</reference>
<evidence type="ECO:0000313" key="2">
    <source>
        <dbReference type="Proteomes" id="UP000077202"/>
    </source>
</evidence>
<dbReference type="Proteomes" id="UP000077202">
    <property type="component" value="Unassembled WGS sequence"/>
</dbReference>
<dbReference type="AlphaFoldDB" id="A0A176WFC5"/>
<protein>
    <submittedName>
        <fullName evidence="1">Uncharacterized protein</fullName>
    </submittedName>
</protein>
<name>A0A176WFC5_MARPO</name>
<dbReference type="EMBL" id="LVLJ01001235">
    <property type="protein sequence ID" value="OAE30836.1"/>
    <property type="molecule type" value="Genomic_DNA"/>
</dbReference>
<keyword evidence="2" id="KW-1185">Reference proteome</keyword>
<comment type="caution">
    <text evidence="1">The sequence shown here is derived from an EMBL/GenBank/DDBJ whole genome shotgun (WGS) entry which is preliminary data.</text>
</comment>
<evidence type="ECO:0000313" key="1">
    <source>
        <dbReference type="EMBL" id="OAE30836.1"/>
    </source>
</evidence>
<accession>A0A176WFC5</accession>
<sequence>MRGINPSRTNLELAVWPHAELLRFVELKNQGKFYVSQLGSWLCCLVIAYNGRSEQAVVELAARDRACNHVSGCSWSSTVLNLRLKYKMCDAKAGLFNAPPVAGSEL</sequence>
<organism evidence="1 2">
    <name type="scientific">Marchantia polymorpha subsp. ruderalis</name>
    <dbReference type="NCBI Taxonomy" id="1480154"/>
    <lineage>
        <taxon>Eukaryota</taxon>
        <taxon>Viridiplantae</taxon>
        <taxon>Streptophyta</taxon>
        <taxon>Embryophyta</taxon>
        <taxon>Marchantiophyta</taxon>
        <taxon>Marchantiopsida</taxon>
        <taxon>Marchantiidae</taxon>
        <taxon>Marchantiales</taxon>
        <taxon>Marchantiaceae</taxon>
        <taxon>Marchantia</taxon>
    </lineage>
</organism>